<dbReference type="SFLD" id="SFLDG01060">
    <property type="entry name" value="BATS_domain_containing"/>
    <property type="match status" value="1"/>
</dbReference>
<comment type="function">
    <text evidence="14">Catalyzes the conversion of dethiobiotin (DTB) to biotin by the insertion of a sulfur atom into dethiobiotin via a radical-based mechanism.</text>
</comment>
<evidence type="ECO:0000256" key="7">
    <source>
        <dbReference type="ARBA" id="ARBA00022691"/>
    </source>
</evidence>
<dbReference type="SMART" id="SM00729">
    <property type="entry name" value="Elp3"/>
    <property type="match status" value="1"/>
</dbReference>
<dbReference type="GO" id="GO:0051539">
    <property type="term" value="F:4 iron, 4 sulfur cluster binding"/>
    <property type="evidence" value="ECO:0007669"/>
    <property type="project" value="UniProtKB-KW"/>
</dbReference>
<accession>U7V9V4</accession>
<keyword evidence="7 14" id="KW-0949">S-adenosyl-L-methionine</keyword>
<dbReference type="FunFam" id="3.20.20.70:FF:000026">
    <property type="entry name" value="Biotin synthase"/>
    <property type="match status" value="1"/>
</dbReference>
<dbReference type="PATRIC" id="fig|1319815.3.peg.2056"/>
<comment type="pathway">
    <text evidence="1 14">Cofactor biosynthesis; biotin biosynthesis; biotin from 7,8-diaminononanoate: step 2/2.</text>
</comment>
<keyword evidence="8 14" id="KW-0001">2Fe-2S</keyword>
<dbReference type="Gene3D" id="3.20.20.70">
    <property type="entry name" value="Aldolase class I"/>
    <property type="match status" value="1"/>
</dbReference>
<reference evidence="17 18" key="1">
    <citation type="submission" date="2013-08" db="EMBL/GenBank/DDBJ databases">
        <authorList>
            <person name="Weinstock G."/>
            <person name="Sodergren E."/>
            <person name="Wylie T."/>
            <person name="Fulton L."/>
            <person name="Fulton R."/>
            <person name="Fronick C."/>
            <person name="O'Laughlin M."/>
            <person name="Godfrey J."/>
            <person name="Miner T."/>
            <person name="Herter B."/>
            <person name="Appelbaum E."/>
            <person name="Cordes M."/>
            <person name="Lek S."/>
            <person name="Wollam A."/>
            <person name="Pepin K.H."/>
            <person name="Palsikar V.B."/>
            <person name="Mitreva M."/>
            <person name="Wilson R.K."/>
        </authorList>
    </citation>
    <scope>NUCLEOTIDE SEQUENCE [LARGE SCALE GENOMIC DNA]</scope>
    <source>
        <strain evidence="17 18">ATCC BAA-474</strain>
    </source>
</reference>
<dbReference type="EC" id="2.8.1.6" evidence="4 14"/>
<feature type="binding site" evidence="14 15">
    <location>
        <position position="207"/>
    </location>
    <ligand>
        <name>[2Fe-2S] cluster</name>
        <dbReference type="ChEBI" id="CHEBI:190135"/>
    </ligand>
</feature>
<dbReference type="InterPro" id="IPR024177">
    <property type="entry name" value="Biotin_synthase"/>
</dbReference>
<dbReference type="InterPro" id="IPR058240">
    <property type="entry name" value="rSAM_sf"/>
</dbReference>
<evidence type="ECO:0000256" key="10">
    <source>
        <dbReference type="ARBA" id="ARBA00022756"/>
    </source>
</evidence>
<dbReference type="InterPro" id="IPR010722">
    <property type="entry name" value="BATS_dom"/>
</dbReference>
<organism evidence="17 18">
    <name type="scientific">Cetobacterium somerae ATCC BAA-474</name>
    <dbReference type="NCBI Taxonomy" id="1319815"/>
    <lineage>
        <taxon>Bacteria</taxon>
        <taxon>Fusobacteriati</taxon>
        <taxon>Fusobacteriota</taxon>
        <taxon>Fusobacteriia</taxon>
        <taxon>Fusobacteriales</taxon>
        <taxon>Fusobacteriaceae</taxon>
        <taxon>Cetobacterium</taxon>
    </lineage>
</organism>
<dbReference type="InterPro" id="IPR006638">
    <property type="entry name" value="Elp3/MiaA/NifB-like_rSAM"/>
</dbReference>
<dbReference type="AlphaFoldDB" id="U7V9V4"/>
<keyword evidence="9 14" id="KW-0479">Metal-binding</keyword>
<dbReference type="RefSeq" id="WP_023051669.1">
    <property type="nucleotide sequence ID" value="NZ_CP173065.2"/>
</dbReference>
<dbReference type="HAMAP" id="MF_01694">
    <property type="entry name" value="BioB"/>
    <property type="match status" value="1"/>
</dbReference>
<evidence type="ECO:0000313" key="18">
    <source>
        <dbReference type="Proteomes" id="UP000017081"/>
    </source>
</evidence>
<evidence type="ECO:0000256" key="9">
    <source>
        <dbReference type="ARBA" id="ARBA00022723"/>
    </source>
</evidence>
<sequence>MKNFILTLKESIINGNSITFDDAEKLINLDIDINKNEILFLSDCANEIRKFFCGEKFNLCTIMNAKSGKCPEDCKYCAQSAHFKTASPVYPLTNKEEALNLALNVEKEGANRFALVTSGRGLLTEKDTLEVANLYKYMKRNSNIHLCASHGLLTKESAKSLKEAGVKTYHHNLETSRDFYDKICTTHTYQDRVDTILIAQEAGLEVCSGGIFGLGESRVDRLNMAFELKNLNVKSIPLNFLTPIAGTPMADYSPLDPMEIIKTIAVYRFINPDSSLRYAGGRLQLGDLEIQGIKGGINSALTGNFLTTTGSTIASDKEMVVKEGFTLDK</sequence>
<evidence type="ECO:0000256" key="11">
    <source>
        <dbReference type="ARBA" id="ARBA00023004"/>
    </source>
</evidence>
<evidence type="ECO:0000256" key="14">
    <source>
        <dbReference type="HAMAP-Rule" id="MF_01694"/>
    </source>
</evidence>
<dbReference type="SUPFAM" id="SSF102114">
    <property type="entry name" value="Radical SAM enzymes"/>
    <property type="match status" value="1"/>
</dbReference>
<dbReference type="PANTHER" id="PTHR22976:SF2">
    <property type="entry name" value="BIOTIN SYNTHASE, MITOCHONDRIAL"/>
    <property type="match status" value="1"/>
</dbReference>
<feature type="binding site" evidence="14 15">
    <location>
        <position position="77"/>
    </location>
    <ligand>
        <name>[4Fe-4S] cluster</name>
        <dbReference type="ChEBI" id="CHEBI:49883"/>
        <note>4Fe-4S-S-AdoMet</note>
    </ligand>
</feature>
<evidence type="ECO:0000259" key="16">
    <source>
        <dbReference type="PROSITE" id="PS51918"/>
    </source>
</evidence>
<dbReference type="PANTHER" id="PTHR22976">
    <property type="entry name" value="BIOTIN SYNTHASE"/>
    <property type="match status" value="1"/>
</dbReference>
<evidence type="ECO:0000256" key="1">
    <source>
        <dbReference type="ARBA" id="ARBA00004942"/>
    </source>
</evidence>
<comment type="cofactor">
    <cofactor evidence="15">
        <name>[2Fe-2S] cluster</name>
        <dbReference type="ChEBI" id="CHEBI:190135"/>
    </cofactor>
    <text evidence="15">Binds 1 [2Fe-2S] cluster. The cluster is coordinated with 3 cysteines and 1 arginine.</text>
</comment>
<dbReference type="STRING" id="1319815.HMPREF0202_02137"/>
<proteinExistence type="inferred from homology"/>
<feature type="domain" description="Radical SAM core" evidence="16">
    <location>
        <begin position="52"/>
        <end position="282"/>
    </location>
</feature>
<dbReference type="EMBL" id="AXZF01000096">
    <property type="protein sequence ID" value="ERT67919.1"/>
    <property type="molecule type" value="Genomic_DNA"/>
</dbReference>
<gene>
    <name evidence="14" type="primary">bioB</name>
    <name evidence="17" type="ORF">HMPREF0202_02137</name>
</gene>
<evidence type="ECO:0000256" key="3">
    <source>
        <dbReference type="ARBA" id="ARBA00011738"/>
    </source>
</evidence>
<evidence type="ECO:0000256" key="13">
    <source>
        <dbReference type="ARBA" id="ARBA00051157"/>
    </source>
</evidence>
<comment type="caution">
    <text evidence="17">The sequence shown here is derived from an EMBL/GenBank/DDBJ whole genome shotgun (WGS) entry which is preliminary data.</text>
</comment>
<evidence type="ECO:0000256" key="8">
    <source>
        <dbReference type="ARBA" id="ARBA00022714"/>
    </source>
</evidence>
<dbReference type="Proteomes" id="UP000017081">
    <property type="component" value="Unassembled WGS sequence"/>
</dbReference>
<protein>
    <recommendedName>
        <fullName evidence="4 14">Biotin synthase</fullName>
        <ecNumber evidence="4 14">2.8.1.6</ecNumber>
    </recommendedName>
</protein>
<keyword evidence="6 14" id="KW-0808">Transferase</keyword>
<evidence type="ECO:0000256" key="12">
    <source>
        <dbReference type="ARBA" id="ARBA00023014"/>
    </source>
</evidence>
<keyword evidence="10 14" id="KW-0093">Biotin biosynthesis</keyword>
<evidence type="ECO:0000256" key="2">
    <source>
        <dbReference type="ARBA" id="ARBA00010765"/>
    </source>
</evidence>
<dbReference type="GO" id="GO:0009102">
    <property type="term" value="P:biotin biosynthetic process"/>
    <property type="evidence" value="ECO:0007669"/>
    <property type="project" value="UniProtKB-UniRule"/>
</dbReference>
<dbReference type="NCBIfam" id="TIGR00433">
    <property type="entry name" value="bioB"/>
    <property type="match status" value="1"/>
</dbReference>
<evidence type="ECO:0000256" key="15">
    <source>
        <dbReference type="PIRSR" id="PIRSR001619-1"/>
    </source>
</evidence>
<dbReference type="SMART" id="SM00876">
    <property type="entry name" value="BATS"/>
    <property type="match status" value="1"/>
</dbReference>
<dbReference type="eggNOG" id="COG0502">
    <property type="taxonomic scope" value="Bacteria"/>
</dbReference>
<dbReference type="GO" id="GO:0005506">
    <property type="term" value="F:iron ion binding"/>
    <property type="evidence" value="ECO:0007669"/>
    <property type="project" value="UniProtKB-UniRule"/>
</dbReference>
<dbReference type="PIRSF" id="PIRSF001619">
    <property type="entry name" value="Biotin_synth"/>
    <property type="match status" value="1"/>
</dbReference>
<comment type="catalytic activity">
    <reaction evidence="13 14">
        <text>(4R,5S)-dethiobiotin + (sulfur carrier)-SH + 2 reduced [2Fe-2S]-[ferredoxin] + 2 S-adenosyl-L-methionine = (sulfur carrier)-H + biotin + 2 5'-deoxyadenosine + 2 L-methionine + 2 oxidized [2Fe-2S]-[ferredoxin]</text>
        <dbReference type="Rhea" id="RHEA:22060"/>
        <dbReference type="Rhea" id="RHEA-COMP:10000"/>
        <dbReference type="Rhea" id="RHEA-COMP:10001"/>
        <dbReference type="Rhea" id="RHEA-COMP:14737"/>
        <dbReference type="Rhea" id="RHEA-COMP:14739"/>
        <dbReference type="ChEBI" id="CHEBI:17319"/>
        <dbReference type="ChEBI" id="CHEBI:29917"/>
        <dbReference type="ChEBI" id="CHEBI:33737"/>
        <dbReference type="ChEBI" id="CHEBI:33738"/>
        <dbReference type="ChEBI" id="CHEBI:57586"/>
        <dbReference type="ChEBI" id="CHEBI:57844"/>
        <dbReference type="ChEBI" id="CHEBI:59789"/>
        <dbReference type="ChEBI" id="CHEBI:64428"/>
        <dbReference type="ChEBI" id="CHEBI:149473"/>
        <dbReference type="EC" id="2.8.1.6"/>
    </reaction>
</comment>
<name>U7V9V4_9FUSO</name>
<dbReference type="SFLD" id="SFLDG01278">
    <property type="entry name" value="biotin_synthase_like"/>
    <property type="match status" value="1"/>
</dbReference>
<dbReference type="HOGENOM" id="CLU_033172_2_1_0"/>
<dbReference type="InterPro" id="IPR013785">
    <property type="entry name" value="Aldolase_TIM"/>
</dbReference>
<dbReference type="InterPro" id="IPR007197">
    <property type="entry name" value="rSAM"/>
</dbReference>
<dbReference type="UniPathway" id="UPA00078">
    <property type="reaction ID" value="UER00162"/>
</dbReference>
<dbReference type="GO" id="GO:0051537">
    <property type="term" value="F:2 iron, 2 sulfur cluster binding"/>
    <property type="evidence" value="ECO:0007669"/>
    <property type="project" value="UniProtKB-KW"/>
</dbReference>
<dbReference type="Pfam" id="PF04055">
    <property type="entry name" value="Radical_SAM"/>
    <property type="match status" value="1"/>
</dbReference>
<feature type="binding site" evidence="14 15">
    <location>
        <position position="74"/>
    </location>
    <ligand>
        <name>[4Fe-4S] cluster</name>
        <dbReference type="ChEBI" id="CHEBI:49883"/>
        <note>4Fe-4S-S-AdoMet</note>
    </ligand>
</feature>
<evidence type="ECO:0000256" key="5">
    <source>
        <dbReference type="ARBA" id="ARBA00022485"/>
    </source>
</evidence>
<dbReference type="CDD" id="cd01335">
    <property type="entry name" value="Radical_SAM"/>
    <property type="match status" value="1"/>
</dbReference>
<dbReference type="SFLD" id="SFLDS00029">
    <property type="entry name" value="Radical_SAM"/>
    <property type="match status" value="1"/>
</dbReference>
<feature type="binding site" evidence="14 15">
    <location>
        <position position="147"/>
    </location>
    <ligand>
        <name>[2Fe-2S] cluster</name>
        <dbReference type="ChEBI" id="CHEBI:190135"/>
    </ligand>
</feature>
<comment type="cofactor">
    <cofactor evidence="14">
        <name>[2Fe-2S] cluster</name>
        <dbReference type="ChEBI" id="CHEBI:190135"/>
    </cofactor>
    <text evidence="14">Binds 1 [2Fe-2S] cluster. The cluster is coordinated with 3 cysteines and 1 arginine.</text>
</comment>
<feature type="binding site" evidence="14 15">
    <location>
        <position position="277"/>
    </location>
    <ligand>
        <name>[2Fe-2S] cluster</name>
        <dbReference type="ChEBI" id="CHEBI:190135"/>
    </ligand>
</feature>
<comment type="subunit">
    <text evidence="3 14">Homodimer.</text>
</comment>
<keyword evidence="18" id="KW-1185">Reference proteome</keyword>
<keyword evidence="11 14" id="KW-0408">Iron</keyword>
<evidence type="ECO:0000313" key="17">
    <source>
        <dbReference type="EMBL" id="ERT67919.1"/>
    </source>
</evidence>
<feature type="binding site" evidence="14 15">
    <location>
        <position position="70"/>
    </location>
    <ligand>
        <name>[4Fe-4S] cluster</name>
        <dbReference type="ChEBI" id="CHEBI:49883"/>
        <note>4Fe-4S-S-AdoMet</note>
    </ligand>
</feature>
<comment type="similarity">
    <text evidence="2 14">Belongs to the radical SAM superfamily. Biotin synthase family.</text>
</comment>
<evidence type="ECO:0000256" key="6">
    <source>
        <dbReference type="ARBA" id="ARBA00022679"/>
    </source>
</evidence>
<dbReference type="PROSITE" id="PS51918">
    <property type="entry name" value="RADICAL_SAM"/>
    <property type="match status" value="1"/>
</dbReference>
<evidence type="ECO:0000256" key="4">
    <source>
        <dbReference type="ARBA" id="ARBA00012236"/>
    </source>
</evidence>
<dbReference type="GO" id="GO:0004076">
    <property type="term" value="F:biotin synthase activity"/>
    <property type="evidence" value="ECO:0007669"/>
    <property type="project" value="UniProtKB-UniRule"/>
</dbReference>
<dbReference type="InterPro" id="IPR002684">
    <property type="entry name" value="Biotin_synth/BioAB"/>
</dbReference>
<keyword evidence="5 14" id="KW-0004">4Fe-4S</keyword>
<comment type="cofactor">
    <cofactor evidence="14 15">
        <name>[4Fe-4S] cluster</name>
        <dbReference type="ChEBI" id="CHEBI:49883"/>
    </cofactor>
    <text evidence="14 15">Binds 1 [4Fe-4S] cluster. The cluster is coordinated with 3 cysteines and an exchangeable S-adenosyl-L-methionine.</text>
</comment>
<dbReference type="Pfam" id="PF06968">
    <property type="entry name" value="BATS"/>
    <property type="match status" value="1"/>
</dbReference>
<comment type="caution">
    <text evidence="14">Lacks conserved residue(s) required for the propagation of feature annotation.</text>
</comment>
<keyword evidence="12 14" id="KW-0411">Iron-sulfur</keyword>